<keyword evidence="2" id="KW-0378">Hydrolase</keyword>
<dbReference type="PRINTS" id="PR00111">
    <property type="entry name" value="ABHYDROLASE"/>
</dbReference>
<evidence type="ECO:0000259" key="1">
    <source>
        <dbReference type="Pfam" id="PF12146"/>
    </source>
</evidence>
<name>A0ABQ6M0W6_9GAMM</name>
<proteinExistence type="predicted"/>
<dbReference type="Proteomes" id="UP001224392">
    <property type="component" value="Unassembled WGS sequence"/>
</dbReference>
<dbReference type="PANTHER" id="PTHR43798">
    <property type="entry name" value="MONOACYLGLYCEROL LIPASE"/>
    <property type="match status" value="1"/>
</dbReference>
<dbReference type="Gene3D" id="3.40.50.1820">
    <property type="entry name" value="alpha/beta hydrolase"/>
    <property type="match status" value="1"/>
</dbReference>
<organism evidence="2 3">
    <name type="scientific">Biformimicrobium ophioploci</name>
    <dbReference type="NCBI Taxonomy" id="3036711"/>
    <lineage>
        <taxon>Bacteria</taxon>
        <taxon>Pseudomonadati</taxon>
        <taxon>Pseudomonadota</taxon>
        <taxon>Gammaproteobacteria</taxon>
        <taxon>Cellvibrionales</taxon>
        <taxon>Microbulbiferaceae</taxon>
        <taxon>Biformimicrobium</taxon>
    </lineage>
</organism>
<dbReference type="InterPro" id="IPR022742">
    <property type="entry name" value="Hydrolase_4"/>
</dbReference>
<dbReference type="RefSeq" id="WP_285764549.1">
    <property type="nucleotide sequence ID" value="NZ_BSYJ01000004.1"/>
</dbReference>
<dbReference type="SUPFAM" id="SSF53474">
    <property type="entry name" value="alpha/beta-Hydrolases"/>
    <property type="match status" value="1"/>
</dbReference>
<evidence type="ECO:0000313" key="2">
    <source>
        <dbReference type="EMBL" id="GMG87937.1"/>
    </source>
</evidence>
<feature type="domain" description="Serine aminopeptidase S33" evidence="1">
    <location>
        <begin position="61"/>
        <end position="219"/>
    </location>
</feature>
<dbReference type="GO" id="GO:0016787">
    <property type="term" value="F:hydrolase activity"/>
    <property type="evidence" value="ECO:0007669"/>
    <property type="project" value="UniProtKB-KW"/>
</dbReference>
<dbReference type="InterPro" id="IPR050266">
    <property type="entry name" value="AB_hydrolase_sf"/>
</dbReference>
<gene>
    <name evidence="2" type="ORF">MNKW57_22580</name>
</gene>
<keyword evidence="3" id="KW-1185">Reference proteome</keyword>
<dbReference type="InterPro" id="IPR029058">
    <property type="entry name" value="AB_hydrolase_fold"/>
</dbReference>
<reference evidence="2 3" key="1">
    <citation type="submission" date="2023-04" db="EMBL/GenBank/DDBJ databases">
        <title>Marinobulbifer ophiurae gen. nov., sp. Nov., isolate from tissue of brittle star Ophioplocus japonicus.</title>
        <authorList>
            <person name="Kawano K."/>
            <person name="Sawayama S."/>
            <person name="Nakagawa S."/>
        </authorList>
    </citation>
    <scope>NUCLEOTIDE SEQUENCE [LARGE SCALE GENOMIC DNA]</scope>
    <source>
        <strain evidence="2 3">NKW57</strain>
    </source>
</reference>
<dbReference type="EMBL" id="BSYJ01000004">
    <property type="protein sequence ID" value="GMG87937.1"/>
    <property type="molecule type" value="Genomic_DNA"/>
</dbReference>
<evidence type="ECO:0000313" key="3">
    <source>
        <dbReference type="Proteomes" id="UP001224392"/>
    </source>
</evidence>
<dbReference type="Pfam" id="PF12146">
    <property type="entry name" value="Hydrolase_4"/>
    <property type="match status" value="1"/>
</dbReference>
<comment type="caution">
    <text evidence="2">The sequence shown here is derived from an EMBL/GenBank/DDBJ whole genome shotgun (WGS) entry which is preliminary data.</text>
</comment>
<sequence length="245" mass="26045">MADCIRSMPVVLLPGMLCDARLWRHQVAALSGTATVQAGSVAGAITVNALAQTLLSLCPQRFALGGFSMGGIVALEMLRIAPERIAGLALVDTNCWADTAERAAMREAQVELVRGGGLCGLVREQLMPNYLADVNAENPGLQQEIESMAMSAGALTFVQQALALGTRADSLELLQKFKGPSLVLCGAEDKLCPPEGHREMAAALEDSSLHIIDGAGHFAPLERPAIVNSAMLDWVRQVQQKESEQ</sequence>
<dbReference type="PANTHER" id="PTHR43798:SF29">
    <property type="entry name" value="AB HYDROLASE-1 DOMAIN-CONTAINING PROTEIN"/>
    <property type="match status" value="1"/>
</dbReference>
<accession>A0ABQ6M0W6</accession>
<dbReference type="InterPro" id="IPR000073">
    <property type="entry name" value="AB_hydrolase_1"/>
</dbReference>
<protein>
    <submittedName>
        <fullName evidence="2">Alpha/beta fold hydrolase</fullName>
    </submittedName>
</protein>